<protein>
    <submittedName>
        <fullName evidence="2">Uncharacterized protein</fullName>
    </submittedName>
</protein>
<evidence type="ECO:0000313" key="2">
    <source>
        <dbReference type="EMBL" id="KOB74277.1"/>
    </source>
</evidence>
<name>A0A0L7LFP0_OPEBR</name>
<evidence type="ECO:0000256" key="1">
    <source>
        <dbReference type="SAM" id="MobiDB-lite"/>
    </source>
</evidence>
<reference evidence="2 3" key="1">
    <citation type="journal article" date="2015" name="Genome Biol. Evol.">
        <title>The genome of winter moth (Operophtera brumata) provides a genomic perspective on sexual dimorphism and phenology.</title>
        <authorList>
            <person name="Derks M.F."/>
            <person name="Smit S."/>
            <person name="Salis L."/>
            <person name="Schijlen E."/>
            <person name="Bossers A."/>
            <person name="Mateman C."/>
            <person name="Pijl A.S."/>
            <person name="de Ridder D."/>
            <person name="Groenen M.A."/>
            <person name="Visser M.E."/>
            <person name="Megens H.J."/>
        </authorList>
    </citation>
    <scope>NUCLEOTIDE SEQUENCE [LARGE SCALE GENOMIC DNA]</scope>
    <source>
        <strain evidence="2">WM2013NL</strain>
        <tissue evidence="2">Head and thorax</tissue>
    </source>
</reference>
<dbReference type="AlphaFoldDB" id="A0A0L7LFP0"/>
<evidence type="ECO:0000313" key="3">
    <source>
        <dbReference type="Proteomes" id="UP000037510"/>
    </source>
</evidence>
<dbReference type="Proteomes" id="UP000037510">
    <property type="component" value="Unassembled WGS sequence"/>
</dbReference>
<organism evidence="2 3">
    <name type="scientific">Operophtera brumata</name>
    <name type="common">Winter moth</name>
    <name type="synonym">Phalaena brumata</name>
    <dbReference type="NCBI Taxonomy" id="104452"/>
    <lineage>
        <taxon>Eukaryota</taxon>
        <taxon>Metazoa</taxon>
        <taxon>Ecdysozoa</taxon>
        <taxon>Arthropoda</taxon>
        <taxon>Hexapoda</taxon>
        <taxon>Insecta</taxon>
        <taxon>Pterygota</taxon>
        <taxon>Neoptera</taxon>
        <taxon>Endopterygota</taxon>
        <taxon>Lepidoptera</taxon>
        <taxon>Glossata</taxon>
        <taxon>Ditrysia</taxon>
        <taxon>Geometroidea</taxon>
        <taxon>Geometridae</taxon>
        <taxon>Larentiinae</taxon>
        <taxon>Operophtera</taxon>
    </lineage>
</organism>
<accession>A0A0L7LFP0</accession>
<dbReference type="EMBL" id="JTDY01001298">
    <property type="protein sequence ID" value="KOB74277.1"/>
    <property type="molecule type" value="Genomic_DNA"/>
</dbReference>
<comment type="caution">
    <text evidence="2">The sequence shown here is derived from an EMBL/GenBank/DDBJ whole genome shotgun (WGS) entry which is preliminary data.</text>
</comment>
<proteinExistence type="predicted"/>
<sequence length="192" mass="22066">MYLGSISTTTNTPHKNEELKTNRTYQVTENIIDIPDDRTLPPIIRNFTIVRPLNFGNNTVAANNIREDNNTSGEDGSSEESNTDAQNNKDGELKKHSFSILHIKAEYDDKPVQTHNHQNVLNKVFGGIKEYVYSLKKGVVDGLHSFFHKHDNDDKPATEFHDKFHRNFDGIEDFGNEHEYYDGDDQTETFDY</sequence>
<feature type="region of interest" description="Disordered" evidence="1">
    <location>
        <begin position="64"/>
        <end position="92"/>
    </location>
</feature>
<gene>
    <name evidence="2" type="ORF">OBRU01_04561</name>
</gene>
<keyword evidence="3" id="KW-1185">Reference proteome</keyword>